<gene>
    <name evidence="4" type="ORF">V8V93_11965</name>
</gene>
<accession>A0ABZ2IW61</accession>
<dbReference type="NCBIfam" id="TIGR02595">
    <property type="entry name" value="PEP_CTERM"/>
    <property type="match status" value="1"/>
</dbReference>
<keyword evidence="1" id="KW-1133">Transmembrane helix</keyword>
<evidence type="ECO:0000313" key="5">
    <source>
        <dbReference type="Proteomes" id="UP001385389"/>
    </source>
</evidence>
<dbReference type="RefSeq" id="WP_338666826.1">
    <property type="nucleotide sequence ID" value="NZ_CP146609.1"/>
</dbReference>
<keyword evidence="1" id="KW-0472">Membrane</keyword>
<feature type="signal peptide" evidence="2">
    <location>
        <begin position="1"/>
        <end position="24"/>
    </location>
</feature>
<dbReference type="NCBIfam" id="NF038125">
    <property type="entry name" value="PEP_CTERM_THxN"/>
    <property type="match status" value="1"/>
</dbReference>
<feature type="transmembrane region" description="Helical" evidence="1">
    <location>
        <begin position="266"/>
        <end position="283"/>
    </location>
</feature>
<name>A0ABZ2IW61_9BACT</name>
<dbReference type="InterPro" id="IPR013424">
    <property type="entry name" value="Ice-binding_C"/>
</dbReference>
<evidence type="ECO:0000256" key="1">
    <source>
        <dbReference type="SAM" id="Phobius"/>
    </source>
</evidence>
<evidence type="ECO:0000259" key="3">
    <source>
        <dbReference type="Pfam" id="PF07589"/>
    </source>
</evidence>
<feature type="domain" description="Ice-binding protein C-terminal" evidence="3">
    <location>
        <begin position="262"/>
        <end position="287"/>
    </location>
</feature>
<keyword evidence="5" id="KW-1185">Reference proteome</keyword>
<proteinExistence type="predicted"/>
<dbReference type="Pfam" id="PF07589">
    <property type="entry name" value="PEP-CTERM"/>
    <property type="match status" value="1"/>
</dbReference>
<dbReference type="EMBL" id="CP146609">
    <property type="protein sequence ID" value="WWX21164.1"/>
    <property type="molecule type" value="Genomic_DNA"/>
</dbReference>
<sequence length="289" mass="31852">MRKLTTKLLAALSLTILLAQPAFAAFVNEWSYSLSYSFADYWNQYSTESDSGLTLSTDGTELGWGRNGTSSIGFVNKTGTMATNTTADIQDHLYHNNQPIDGDSTFLQGGTLAATLTLKGTTSDTVMTFNTNLDFLFFETSNNYSNGDERNNDVFILTNPSAASGVFSYEGYDYTFSFLSGFGELDTMSLDDYDYRSTTVLRYLANLPGSVVSTEGHLESFWFYTWYVVDSASPGTLYGWTTPENEDTYISSELTITGTPSPVPEPSTFAFLGLGLTALAFVGRRMRRQ</sequence>
<reference evidence="4 5" key="1">
    <citation type="submission" date="2024-03" db="EMBL/GenBank/DDBJ databases">
        <title>Phenotype and Genome Characterization of a Sulfate-Reducing Bacterium Pseudodesulfovibrio sp. strain 5S69, isolated from Petroleum Reservoir in Tatarstan (Russia).</title>
        <authorList>
            <person name="Bidzhieva S.K."/>
            <person name="Kadnikov V."/>
            <person name="Tourova T.P."/>
            <person name="Samigullina S.R."/>
            <person name="Sokolova D.S."/>
            <person name="Poltaraus A.B."/>
            <person name="Avtukh A.N."/>
            <person name="Tereshina V.M."/>
            <person name="Mardanov A.V."/>
            <person name="Nazina T.N."/>
        </authorList>
    </citation>
    <scope>NUCLEOTIDE SEQUENCE [LARGE SCALE GENOMIC DNA]</scope>
    <source>
        <strain evidence="4 5">5S69</strain>
    </source>
</reference>
<evidence type="ECO:0000313" key="4">
    <source>
        <dbReference type="EMBL" id="WWX21164.1"/>
    </source>
</evidence>
<protein>
    <submittedName>
        <fullName evidence="4">THxN family PEP-CTERM protein</fullName>
    </submittedName>
</protein>
<organism evidence="4 5">
    <name type="scientific">Pseudodesulfovibrio methanolicus</name>
    <dbReference type="NCBI Taxonomy" id="3126690"/>
    <lineage>
        <taxon>Bacteria</taxon>
        <taxon>Pseudomonadati</taxon>
        <taxon>Thermodesulfobacteriota</taxon>
        <taxon>Desulfovibrionia</taxon>
        <taxon>Desulfovibrionales</taxon>
        <taxon>Desulfovibrionaceae</taxon>
    </lineage>
</organism>
<feature type="chain" id="PRO_5046960655" evidence="2">
    <location>
        <begin position="25"/>
        <end position="289"/>
    </location>
</feature>
<dbReference type="Proteomes" id="UP001385389">
    <property type="component" value="Chromosome"/>
</dbReference>
<keyword evidence="1" id="KW-0812">Transmembrane</keyword>
<evidence type="ECO:0000256" key="2">
    <source>
        <dbReference type="SAM" id="SignalP"/>
    </source>
</evidence>
<keyword evidence="2" id="KW-0732">Signal</keyword>